<gene>
    <name evidence="2" type="ORF">FHS44_000842</name>
</gene>
<name>A0A7W7VL37_9ACTN</name>
<dbReference type="GO" id="GO:0005737">
    <property type="term" value="C:cytoplasm"/>
    <property type="evidence" value="ECO:0007669"/>
    <property type="project" value="TreeGrafter"/>
</dbReference>
<evidence type="ECO:0000313" key="2">
    <source>
        <dbReference type="EMBL" id="MBB4913770.1"/>
    </source>
</evidence>
<feature type="domain" description="NAD-dependent epimerase/dehydratase" evidence="1">
    <location>
        <begin position="4"/>
        <end position="221"/>
    </location>
</feature>
<comment type="caution">
    <text evidence="2">The sequence shown here is derived from an EMBL/GenBank/DDBJ whole genome shotgun (WGS) entry which is preliminary data.</text>
</comment>
<dbReference type="Proteomes" id="UP000552644">
    <property type="component" value="Unassembled WGS sequence"/>
</dbReference>
<keyword evidence="3" id="KW-1185">Reference proteome</keyword>
<dbReference type="InterPro" id="IPR051783">
    <property type="entry name" value="NAD(P)-dependent_oxidoreduct"/>
</dbReference>
<protein>
    <submittedName>
        <fullName evidence="2">Nucleoside-diphosphate-sugar epimerase</fullName>
    </submittedName>
</protein>
<evidence type="ECO:0000313" key="3">
    <source>
        <dbReference type="Proteomes" id="UP000552644"/>
    </source>
</evidence>
<dbReference type="RefSeq" id="WP_184712506.1">
    <property type="nucleotide sequence ID" value="NZ_JACHJP010000001.1"/>
</dbReference>
<dbReference type="GO" id="GO:0004029">
    <property type="term" value="F:aldehyde dehydrogenase (NAD+) activity"/>
    <property type="evidence" value="ECO:0007669"/>
    <property type="project" value="TreeGrafter"/>
</dbReference>
<dbReference type="PANTHER" id="PTHR48079:SF6">
    <property type="entry name" value="NAD(P)-BINDING DOMAIN-CONTAINING PROTEIN-RELATED"/>
    <property type="match status" value="1"/>
</dbReference>
<accession>A0A7W7VL37</accession>
<dbReference type="Gene3D" id="3.40.50.720">
    <property type="entry name" value="NAD(P)-binding Rossmann-like Domain"/>
    <property type="match status" value="1"/>
</dbReference>
<reference evidence="2 3" key="1">
    <citation type="submission" date="2020-08" db="EMBL/GenBank/DDBJ databases">
        <title>Genomic Encyclopedia of Type Strains, Phase III (KMG-III): the genomes of soil and plant-associated and newly described type strains.</title>
        <authorList>
            <person name="Whitman W."/>
        </authorList>
    </citation>
    <scope>NUCLEOTIDE SEQUENCE [LARGE SCALE GENOMIC DNA]</scope>
    <source>
        <strain evidence="2 3">CECT 8840</strain>
    </source>
</reference>
<evidence type="ECO:0000259" key="1">
    <source>
        <dbReference type="Pfam" id="PF01370"/>
    </source>
</evidence>
<dbReference type="InterPro" id="IPR001509">
    <property type="entry name" value="Epimerase_deHydtase"/>
</dbReference>
<dbReference type="AlphaFoldDB" id="A0A7W7VL37"/>
<proteinExistence type="predicted"/>
<organism evidence="2 3">
    <name type="scientific">Streptosporangium saharense</name>
    <dbReference type="NCBI Taxonomy" id="1706840"/>
    <lineage>
        <taxon>Bacteria</taxon>
        <taxon>Bacillati</taxon>
        <taxon>Actinomycetota</taxon>
        <taxon>Actinomycetes</taxon>
        <taxon>Streptosporangiales</taxon>
        <taxon>Streptosporangiaceae</taxon>
        <taxon>Streptosporangium</taxon>
    </lineage>
</organism>
<dbReference type="SUPFAM" id="SSF51735">
    <property type="entry name" value="NAD(P)-binding Rossmann-fold domains"/>
    <property type="match status" value="1"/>
</dbReference>
<dbReference type="Pfam" id="PF01370">
    <property type="entry name" value="Epimerase"/>
    <property type="match status" value="1"/>
</dbReference>
<dbReference type="InterPro" id="IPR036291">
    <property type="entry name" value="NAD(P)-bd_dom_sf"/>
</dbReference>
<dbReference type="PANTHER" id="PTHR48079">
    <property type="entry name" value="PROTEIN YEEZ"/>
    <property type="match status" value="1"/>
</dbReference>
<dbReference type="EMBL" id="JACHJP010000001">
    <property type="protein sequence ID" value="MBB4913770.1"/>
    <property type="molecule type" value="Genomic_DNA"/>
</dbReference>
<sequence length="319" mass="33393">MKLLVLGAGGFIGRTAVREAVTAGWEVVGLVRNDEAAQRVRRAGGTPHLFSVGDPATWAETARGAHAVLDLIQPSLPGRLTRRAIGRVAATRQETTRGVLRTLLSLPEEERPLLVSVSGMDDLAPGPGRTVSHLSVPRESAVGFAHVGLPVRRLVEASGTPAVHVYLGNMVYGPGKGFGDLVVPGLANGRMPVPGTGRNRLPIIHVEDAARALVHVAGLPDVAGRSFVATDGTATTLGELFDETAALLGAGRPRRLPRWLTVPFAGGIAVQTLTLDVVADTSALTETGFAPRYPSYREGVAATLAELSRPALPRARAVP</sequence>